<accession>A0AAE1L308</accession>
<proteinExistence type="predicted"/>
<dbReference type="PANTHER" id="PTHR36688">
    <property type="entry name" value="ENDO/EXONUCLEASE/PHOSPHATASE DOMAIN-CONTAINING PROTEIN"/>
    <property type="match status" value="1"/>
</dbReference>
<sequence length="331" mass="38474">MLFNIYTNDQPEFTDIKRFIYADDLCFATQSRSFETIEIDLSDALEHLTEYYKRNWKRNPEKTQVCAFHLNNHQANRKQNIIWDNNRLDNDQYPVYLRVTLDRTLSFAEHVRKTKLKVATRNNLLGKLANSNWGADPRTLRSTALALSYSTAEYCSAVWCRSCHAHKVNPELNNSCRIITGTLRPTPLPTLYRLVGIAPPHIRRETQAKVQKYIQENDVRHPLYGHSGVRRRLKSRKSFMTIDSLEHKESTNYRLQKWRAWNTGTPNDAIQSLCEHLPSGINLSRKDWVTLNRARSKVGKTVNNLLKWGFALTSECPCGNPNQTMEHNYPP</sequence>
<keyword evidence="2" id="KW-1185">Reference proteome</keyword>
<comment type="caution">
    <text evidence="1">The sequence shown here is derived from an EMBL/GenBank/DDBJ whole genome shotgun (WGS) entry which is preliminary data.</text>
</comment>
<dbReference type="EMBL" id="JAWQEG010000216">
    <property type="protein sequence ID" value="KAK3893287.1"/>
    <property type="molecule type" value="Genomic_DNA"/>
</dbReference>
<dbReference type="Proteomes" id="UP001286313">
    <property type="component" value="Unassembled WGS sequence"/>
</dbReference>
<evidence type="ECO:0000313" key="1">
    <source>
        <dbReference type="EMBL" id="KAK3893287.1"/>
    </source>
</evidence>
<name>A0AAE1L308_PETCI</name>
<dbReference type="AlphaFoldDB" id="A0AAE1L308"/>
<organism evidence="1 2">
    <name type="scientific">Petrolisthes cinctipes</name>
    <name type="common">Flat porcelain crab</name>
    <dbReference type="NCBI Taxonomy" id="88211"/>
    <lineage>
        <taxon>Eukaryota</taxon>
        <taxon>Metazoa</taxon>
        <taxon>Ecdysozoa</taxon>
        <taxon>Arthropoda</taxon>
        <taxon>Crustacea</taxon>
        <taxon>Multicrustacea</taxon>
        <taxon>Malacostraca</taxon>
        <taxon>Eumalacostraca</taxon>
        <taxon>Eucarida</taxon>
        <taxon>Decapoda</taxon>
        <taxon>Pleocyemata</taxon>
        <taxon>Anomura</taxon>
        <taxon>Galatheoidea</taxon>
        <taxon>Porcellanidae</taxon>
        <taxon>Petrolisthes</taxon>
    </lineage>
</organism>
<dbReference type="PANTHER" id="PTHR36688:SF1">
    <property type="entry name" value="ENDONUCLEASE_EXONUCLEASE_PHOSPHATASE DOMAIN-CONTAINING PROTEIN"/>
    <property type="match status" value="1"/>
</dbReference>
<gene>
    <name evidence="1" type="ORF">Pcinc_002843</name>
</gene>
<evidence type="ECO:0000313" key="2">
    <source>
        <dbReference type="Proteomes" id="UP001286313"/>
    </source>
</evidence>
<reference evidence="1" key="1">
    <citation type="submission" date="2023-10" db="EMBL/GenBank/DDBJ databases">
        <title>Genome assemblies of two species of porcelain crab, Petrolisthes cinctipes and Petrolisthes manimaculis (Anomura: Porcellanidae).</title>
        <authorList>
            <person name="Angst P."/>
        </authorList>
    </citation>
    <scope>NUCLEOTIDE SEQUENCE</scope>
    <source>
        <strain evidence="1">PB745_01</strain>
        <tissue evidence="1">Gill</tissue>
    </source>
</reference>
<dbReference type="InterPro" id="IPR052560">
    <property type="entry name" value="RdDP_mobile_element"/>
</dbReference>
<evidence type="ECO:0008006" key="3">
    <source>
        <dbReference type="Google" id="ProtNLM"/>
    </source>
</evidence>
<protein>
    <recommendedName>
        <fullName evidence="3">Reverse transcriptase domain-containing protein</fullName>
    </recommendedName>
</protein>